<evidence type="ECO:0000256" key="1">
    <source>
        <dbReference type="SAM" id="Phobius"/>
    </source>
</evidence>
<feature type="transmembrane region" description="Helical" evidence="1">
    <location>
        <begin position="29"/>
        <end position="47"/>
    </location>
</feature>
<feature type="transmembrane region" description="Helical" evidence="1">
    <location>
        <begin position="6"/>
        <end position="22"/>
    </location>
</feature>
<proteinExistence type="predicted"/>
<reference evidence="2" key="1">
    <citation type="submission" date="2022-02" db="EMBL/GenBank/DDBJ databases">
        <title>Halalkalibacter sp. nov. isolated from Lonar Lake, India.</title>
        <authorList>
            <person name="Joshi A."/>
            <person name="Thite S."/>
            <person name="Lodha T."/>
        </authorList>
    </citation>
    <scope>NUCLEOTIDE SEQUENCE</scope>
    <source>
        <strain evidence="2">MEB205</strain>
    </source>
</reference>
<comment type="caution">
    <text evidence="2">The sequence shown here is derived from an EMBL/GenBank/DDBJ whole genome shotgun (WGS) entry which is preliminary data.</text>
</comment>
<protein>
    <submittedName>
        <fullName evidence="2">Uncharacterized protein</fullName>
    </submittedName>
</protein>
<dbReference type="EMBL" id="JAKRYL010000045">
    <property type="protein sequence ID" value="MCL7749900.1"/>
    <property type="molecule type" value="Genomic_DNA"/>
</dbReference>
<dbReference type="RefSeq" id="WP_250098748.1">
    <property type="nucleotide sequence ID" value="NZ_JAKRYL010000045.1"/>
</dbReference>
<dbReference type="Proteomes" id="UP001139150">
    <property type="component" value="Unassembled WGS sequence"/>
</dbReference>
<name>A0A9X2CXK2_9BACI</name>
<gene>
    <name evidence="2" type="ORF">MF646_22615</name>
</gene>
<dbReference type="AlphaFoldDB" id="A0A9X2CXK2"/>
<organism evidence="2 3">
    <name type="scientific">Halalkalibacter alkaliphilus</name>
    <dbReference type="NCBI Taxonomy" id="2917993"/>
    <lineage>
        <taxon>Bacteria</taxon>
        <taxon>Bacillati</taxon>
        <taxon>Bacillota</taxon>
        <taxon>Bacilli</taxon>
        <taxon>Bacillales</taxon>
        <taxon>Bacillaceae</taxon>
        <taxon>Halalkalibacter</taxon>
    </lineage>
</organism>
<keyword evidence="3" id="KW-1185">Reference proteome</keyword>
<keyword evidence="1" id="KW-0472">Membrane</keyword>
<keyword evidence="1" id="KW-1133">Transmembrane helix</keyword>
<evidence type="ECO:0000313" key="2">
    <source>
        <dbReference type="EMBL" id="MCL7749900.1"/>
    </source>
</evidence>
<sequence>MSTIVFAFSIFCGWLIFDVVKHRKLTLESLVSSLVIAVVAGVFWWILDLFF</sequence>
<accession>A0A9X2CXK2</accession>
<evidence type="ECO:0000313" key="3">
    <source>
        <dbReference type="Proteomes" id="UP001139150"/>
    </source>
</evidence>
<keyword evidence="1" id="KW-0812">Transmembrane</keyword>